<comment type="caution">
    <text evidence="2">The sequence shown here is derived from an EMBL/GenBank/DDBJ whole genome shotgun (WGS) entry which is preliminary data.</text>
</comment>
<name>A0A9D4AZF7_9SAUR</name>
<accession>A0A9D4AZF7</accession>
<evidence type="ECO:0000256" key="1">
    <source>
        <dbReference type="SAM" id="MobiDB-lite"/>
    </source>
</evidence>
<dbReference type="Proteomes" id="UP000827986">
    <property type="component" value="Unassembled WGS sequence"/>
</dbReference>
<evidence type="ECO:0000313" key="2">
    <source>
        <dbReference type="EMBL" id="KAH1182292.1"/>
    </source>
</evidence>
<evidence type="ECO:0000313" key="3">
    <source>
        <dbReference type="Proteomes" id="UP000827986"/>
    </source>
</evidence>
<proteinExistence type="predicted"/>
<feature type="region of interest" description="Disordered" evidence="1">
    <location>
        <begin position="1"/>
        <end position="41"/>
    </location>
</feature>
<dbReference type="EMBL" id="JAHDVG010000467">
    <property type="protein sequence ID" value="KAH1182292.1"/>
    <property type="molecule type" value="Genomic_DNA"/>
</dbReference>
<organism evidence="2 3">
    <name type="scientific">Mauremys mutica</name>
    <name type="common">yellowpond turtle</name>
    <dbReference type="NCBI Taxonomy" id="74926"/>
    <lineage>
        <taxon>Eukaryota</taxon>
        <taxon>Metazoa</taxon>
        <taxon>Chordata</taxon>
        <taxon>Craniata</taxon>
        <taxon>Vertebrata</taxon>
        <taxon>Euteleostomi</taxon>
        <taxon>Archelosauria</taxon>
        <taxon>Testudinata</taxon>
        <taxon>Testudines</taxon>
        <taxon>Cryptodira</taxon>
        <taxon>Durocryptodira</taxon>
        <taxon>Testudinoidea</taxon>
        <taxon>Geoemydidae</taxon>
        <taxon>Geoemydinae</taxon>
        <taxon>Mauremys</taxon>
    </lineage>
</organism>
<gene>
    <name evidence="2" type="ORF">KIL84_010046</name>
</gene>
<reference evidence="2" key="1">
    <citation type="submission" date="2021-09" db="EMBL/GenBank/DDBJ databases">
        <title>The genome of Mauremys mutica provides insights into the evolution of semi-aquatic lifestyle.</title>
        <authorList>
            <person name="Gong S."/>
            <person name="Gao Y."/>
        </authorList>
    </citation>
    <scope>NUCLEOTIDE SEQUENCE</scope>
    <source>
        <strain evidence="2">MM-2020</strain>
        <tissue evidence="2">Muscle</tissue>
    </source>
</reference>
<dbReference type="AlphaFoldDB" id="A0A9D4AZF7"/>
<sequence length="101" mass="10576">MHRARDQRREIAIGWGGGSRAGALVSGHSPPRPDSLGSDCQAVAPPAVPSISCRRQGPSAPPGGAALCSGTAQRLREGSLPKWGFYYSHTSPRRSDAGGRR</sequence>
<keyword evidence="3" id="KW-1185">Reference proteome</keyword>
<protein>
    <submittedName>
        <fullName evidence="2">Uncharacterized protein</fullName>
    </submittedName>
</protein>